<dbReference type="PATRIC" id="fig|1415166.3.peg.6181"/>
<dbReference type="RefSeq" id="WP_025352128.1">
    <property type="nucleotide sequence ID" value="NZ_CP006850.1"/>
</dbReference>
<keyword evidence="1" id="KW-0472">Membrane</keyword>
<protein>
    <submittedName>
        <fullName evidence="2">Uncharacterized protein</fullName>
    </submittedName>
</protein>
<feature type="transmembrane region" description="Helical" evidence="1">
    <location>
        <begin position="12"/>
        <end position="34"/>
    </location>
</feature>
<evidence type="ECO:0000313" key="2">
    <source>
        <dbReference type="EMBL" id="AHH20779.1"/>
    </source>
</evidence>
<organism evidence="2 3">
    <name type="scientific">Nocardia nova SH22a</name>
    <dbReference type="NCBI Taxonomy" id="1415166"/>
    <lineage>
        <taxon>Bacteria</taxon>
        <taxon>Bacillati</taxon>
        <taxon>Actinomycetota</taxon>
        <taxon>Actinomycetes</taxon>
        <taxon>Mycobacteriales</taxon>
        <taxon>Nocardiaceae</taxon>
        <taxon>Nocardia</taxon>
    </lineage>
</organism>
<keyword evidence="1" id="KW-1133">Transmembrane helix</keyword>
<keyword evidence="1" id="KW-0812">Transmembrane</keyword>
<gene>
    <name evidence="2" type="ORF">NONO_c60030</name>
</gene>
<name>W5TNN7_9NOCA</name>
<dbReference type="AlphaFoldDB" id="W5TNN7"/>
<dbReference type="KEGG" id="nno:NONO_c60030"/>
<dbReference type="Proteomes" id="UP000019150">
    <property type="component" value="Chromosome"/>
</dbReference>
<feature type="transmembrane region" description="Helical" evidence="1">
    <location>
        <begin position="40"/>
        <end position="58"/>
    </location>
</feature>
<keyword evidence="3" id="KW-1185">Reference proteome</keyword>
<dbReference type="STRING" id="1415166.NONO_c60030"/>
<proteinExistence type="predicted"/>
<feature type="transmembrane region" description="Helical" evidence="1">
    <location>
        <begin position="95"/>
        <end position="115"/>
    </location>
</feature>
<dbReference type="EMBL" id="CP006850">
    <property type="protein sequence ID" value="AHH20779.1"/>
    <property type="molecule type" value="Genomic_DNA"/>
</dbReference>
<accession>W5TNN7</accession>
<evidence type="ECO:0000256" key="1">
    <source>
        <dbReference type="SAM" id="Phobius"/>
    </source>
</evidence>
<feature type="transmembrane region" description="Helical" evidence="1">
    <location>
        <begin position="121"/>
        <end position="139"/>
    </location>
</feature>
<dbReference type="HOGENOM" id="CLU_1530977_0_0_11"/>
<evidence type="ECO:0000313" key="3">
    <source>
        <dbReference type="Proteomes" id="UP000019150"/>
    </source>
</evidence>
<reference evidence="2 3" key="1">
    <citation type="journal article" date="2014" name="Appl. Environ. Microbiol.">
        <title>Insights into the Microbial Degradation of Rubber and Gutta-Percha by Analysis of the Complete Genome of Nocardia nova SH22a.</title>
        <authorList>
            <person name="Luo Q."/>
            <person name="Hiessl S."/>
            <person name="Poehlein A."/>
            <person name="Daniel R."/>
            <person name="Steinbuchel A."/>
        </authorList>
    </citation>
    <scope>NUCLEOTIDE SEQUENCE [LARGE SCALE GENOMIC DNA]</scope>
    <source>
        <strain evidence="2">SH22a</strain>
    </source>
</reference>
<dbReference type="OrthoDB" id="4556498at2"/>
<sequence>MRVNYQPALDWVRHHHLVVAAICTPFFIASTWFVDENTPRYVAVLQLIPVVAWVWVLVETYLHPHRMCDRCIHTFIVDGEQKALRRRRLLRAEHFMIDHSKAVLGYILVGLIAGTFLPAPWWQIVNTVVSVSCLVLVAVGSTHTRYLRWCPWCRDAGGDGDHEFIPDPVERERVR</sequence>